<dbReference type="InterPro" id="IPR029063">
    <property type="entry name" value="SAM-dependent_MTases_sf"/>
</dbReference>
<gene>
    <name evidence="1" type="ORF">GCM10009422_09250</name>
</gene>
<name>A0ABN1GQ56_9CAUL</name>
<dbReference type="GO" id="GO:0032259">
    <property type="term" value="P:methylation"/>
    <property type="evidence" value="ECO:0007669"/>
    <property type="project" value="UniProtKB-KW"/>
</dbReference>
<keyword evidence="2" id="KW-1185">Reference proteome</keyword>
<protein>
    <submittedName>
        <fullName evidence="1">Class I SAM-dependent methyltransferase</fullName>
    </submittedName>
</protein>
<comment type="caution">
    <text evidence="1">The sequence shown here is derived from an EMBL/GenBank/DDBJ whole genome shotgun (WGS) entry which is preliminary data.</text>
</comment>
<keyword evidence="1" id="KW-0489">Methyltransferase</keyword>
<sequence length="262" mass="29105">MPSTLGLFAHIETLHGDRPWGSVLDAGTGVNSADWLLSLPTEQWTGVTAAQGHATQVRDAVGGRLRPDDRLLLGNWMDRTLLQGETFDVVLADYLLGAVEGFGPYFQNDLFRRLRPLVGGVLYVTGLDPYVVGNAPTPAARLVREIGRMRDVCLLLADETPYREYPAEWTTARLEEAGFRITSARRFANRYRPRWIDNQLNMGLRRLAKIPDRSLADALAGRIEALRVDAHAVARAENGLAHGHDYVISAEPAIPCRLRRGR</sequence>
<dbReference type="RefSeq" id="WP_343791084.1">
    <property type="nucleotide sequence ID" value="NZ_BAAAGA010000001.1"/>
</dbReference>
<dbReference type="SUPFAM" id="SSF53335">
    <property type="entry name" value="S-adenosyl-L-methionine-dependent methyltransferases"/>
    <property type="match status" value="1"/>
</dbReference>
<dbReference type="Proteomes" id="UP001501352">
    <property type="component" value="Unassembled WGS sequence"/>
</dbReference>
<dbReference type="Gene3D" id="3.40.50.150">
    <property type="entry name" value="Vaccinia Virus protein VP39"/>
    <property type="match status" value="1"/>
</dbReference>
<reference evidence="1 2" key="1">
    <citation type="journal article" date="2019" name="Int. J. Syst. Evol. Microbiol.">
        <title>The Global Catalogue of Microorganisms (GCM) 10K type strain sequencing project: providing services to taxonomists for standard genome sequencing and annotation.</title>
        <authorList>
            <consortium name="The Broad Institute Genomics Platform"/>
            <consortium name="The Broad Institute Genome Sequencing Center for Infectious Disease"/>
            <person name="Wu L."/>
            <person name="Ma J."/>
        </authorList>
    </citation>
    <scope>NUCLEOTIDE SEQUENCE [LARGE SCALE GENOMIC DNA]</scope>
    <source>
        <strain evidence="1 2">JCM 12928</strain>
    </source>
</reference>
<dbReference type="EMBL" id="BAAAGA010000001">
    <property type="protein sequence ID" value="GAA0616221.1"/>
    <property type="molecule type" value="Genomic_DNA"/>
</dbReference>
<proteinExistence type="predicted"/>
<dbReference type="GO" id="GO:0008168">
    <property type="term" value="F:methyltransferase activity"/>
    <property type="evidence" value="ECO:0007669"/>
    <property type="project" value="UniProtKB-KW"/>
</dbReference>
<dbReference type="CDD" id="cd02440">
    <property type="entry name" value="AdoMet_MTases"/>
    <property type="match status" value="1"/>
</dbReference>
<organism evidence="1 2">
    <name type="scientific">Brevundimonas kwangchunensis</name>
    <dbReference type="NCBI Taxonomy" id="322163"/>
    <lineage>
        <taxon>Bacteria</taxon>
        <taxon>Pseudomonadati</taxon>
        <taxon>Pseudomonadota</taxon>
        <taxon>Alphaproteobacteria</taxon>
        <taxon>Caulobacterales</taxon>
        <taxon>Caulobacteraceae</taxon>
        <taxon>Brevundimonas</taxon>
    </lineage>
</organism>
<accession>A0ABN1GQ56</accession>
<keyword evidence="1" id="KW-0808">Transferase</keyword>
<evidence type="ECO:0000313" key="2">
    <source>
        <dbReference type="Proteomes" id="UP001501352"/>
    </source>
</evidence>
<evidence type="ECO:0000313" key="1">
    <source>
        <dbReference type="EMBL" id="GAA0616221.1"/>
    </source>
</evidence>